<dbReference type="KEGG" id="lmb:C9I47_2442"/>
<keyword evidence="3" id="KW-1185">Reference proteome</keyword>
<feature type="transmembrane region" description="Helical" evidence="1">
    <location>
        <begin position="167"/>
        <end position="189"/>
    </location>
</feature>
<evidence type="ECO:0000313" key="3">
    <source>
        <dbReference type="Proteomes" id="UP000249447"/>
    </source>
</evidence>
<feature type="transmembrane region" description="Helical" evidence="1">
    <location>
        <begin position="20"/>
        <end position="40"/>
    </location>
</feature>
<sequence length="201" mass="20696">MKPAATASPSAPTGPSVGTFAAGPMVLAGLILAAALTRLLPHPPNFSPVAAIALFGGAYFASRQWAFIVPLVAMLISDLALASINGGIYASWFSGVGIWLGYACVALTTALGFGLRGRVGGGRVLGFGLAASVLFFVASNFGAWLMMPEYPKSVGGLGMAYTAAIPFFQWTVLGTLFYSALLFGGFALLRSRVPALRAQTA</sequence>
<keyword evidence="1" id="KW-0812">Transmembrane</keyword>
<protein>
    <recommendedName>
        <fullName evidence="4">Biotin transporter</fullName>
    </recommendedName>
</protein>
<dbReference type="AlphaFoldDB" id="A0A2U9TJ64"/>
<reference evidence="2 3" key="1">
    <citation type="submission" date="2018-05" db="EMBL/GenBank/DDBJ databases">
        <title>The complete genome of Lysobacter maris HZ9B, a marine bacterium antagonistic against terrestrial plant pathogens.</title>
        <authorList>
            <person name="Zhang X.-Q."/>
        </authorList>
    </citation>
    <scope>NUCLEOTIDE SEQUENCE [LARGE SCALE GENOMIC DNA]</scope>
    <source>
        <strain evidence="2 3">HZ9B</strain>
    </source>
</reference>
<evidence type="ECO:0008006" key="4">
    <source>
        <dbReference type="Google" id="ProtNLM"/>
    </source>
</evidence>
<dbReference type="RefSeq" id="WP_111267171.1">
    <property type="nucleotide sequence ID" value="NZ_CP029843.1"/>
</dbReference>
<feature type="transmembrane region" description="Helical" evidence="1">
    <location>
        <begin position="52"/>
        <end position="76"/>
    </location>
</feature>
<name>A0A2U9TJ64_9GAMM</name>
<feature type="transmembrane region" description="Helical" evidence="1">
    <location>
        <begin position="88"/>
        <end position="113"/>
    </location>
</feature>
<accession>A0A2U9TJ64</accession>
<evidence type="ECO:0000313" key="2">
    <source>
        <dbReference type="EMBL" id="AWV08120.1"/>
    </source>
</evidence>
<organism evidence="2 3">
    <name type="scientific">Marilutibacter maris</name>
    <dbReference type="NCBI Taxonomy" id="1605891"/>
    <lineage>
        <taxon>Bacteria</taxon>
        <taxon>Pseudomonadati</taxon>
        <taxon>Pseudomonadota</taxon>
        <taxon>Gammaproteobacteria</taxon>
        <taxon>Lysobacterales</taxon>
        <taxon>Lysobacteraceae</taxon>
        <taxon>Marilutibacter</taxon>
    </lineage>
</organism>
<keyword evidence="1" id="KW-1133">Transmembrane helix</keyword>
<evidence type="ECO:0000256" key="1">
    <source>
        <dbReference type="SAM" id="Phobius"/>
    </source>
</evidence>
<proteinExistence type="predicted"/>
<feature type="transmembrane region" description="Helical" evidence="1">
    <location>
        <begin position="125"/>
        <end position="147"/>
    </location>
</feature>
<dbReference type="EMBL" id="CP029843">
    <property type="protein sequence ID" value="AWV08120.1"/>
    <property type="molecule type" value="Genomic_DNA"/>
</dbReference>
<dbReference type="Pfam" id="PF20221">
    <property type="entry name" value="DUF6580"/>
    <property type="match status" value="1"/>
</dbReference>
<dbReference type="Proteomes" id="UP000249447">
    <property type="component" value="Chromosome"/>
</dbReference>
<dbReference type="InterPro" id="IPR046487">
    <property type="entry name" value="DUF6580"/>
</dbReference>
<dbReference type="OrthoDB" id="9806699at2"/>
<gene>
    <name evidence="2" type="ORF">C9I47_2442</name>
</gene>
<keyword evidence="1" id="KW-0472">Membrane</keyword>